<reference evidence="6" key="1">
    <citation type="submission" date="2011-01" db="EMBL/GenBank/DDBJ databases">
        <title>Complete sequence of chromosome of Acidobacterium sp. MP5ACTX9.</title>
        <authorList>
            <consortium name="US DOE Joint Genome Institute"/>
            <person name="Lucas S."/>
            <person name="Copeland A."/>
            <person name="Lapidus A."/>
            <person name="Cheng J.-F."/>
            <person name="Goodwin L."/>
            <person name="Pitluck S."/>
            <person name="Teshima H."/>
            <person name="Detter J.C."/>
            <person name="Han C."/>
            <person name="Tapia R."/>
            <person name="Land M."/>
            <person name="Hauser L."/>
            <person name="Kyrpides N."/>
            <person name="Ivanova N."/>
            <person name="Ovchinnikova G."/>
            <person name="Pagani I."/>
            <person name="Rawat S.R."/>
            <person name="Mannisto M."/>
            <person name="Haggblom M.M."/>
            <person name="Woyke T."/>
        </authorList>
    </citation>
    <scope>NUCLEOTIDE SEQUENCE [LARGE SCALE GENOMIC DNA]</scope>
    <source>
        <strain evidence="6">MP5ACTX9</strain>
    </source>
</reference>
<dbReference type="Gene3D" id="2.60.120.10">
    <property type="entry name" value="Jelly Rolls"/>
    <property type="match status" value="1"/>
</dbReference>
<dbReference type="EMBL" id="CP002480">
    <property type="protein sequence ID" value="ADW69527.1"/>
    <property type="molecule type" value="Genomic_DNA"/>
</dbReference>
<dbReference type="RefSeq" id="WP_013580843.1">
    <property type="nucleotide sequence ID" value="NC_015064.1"/>
</dbReference>
<dbReference type="GO" id="GO:0003677">
    <property type="term" value="F:DNA binding"/>
    <property type="evidence" value="ECO:0007669"/>
    <property type="project" value="UniProtKB-KW"/>
</dbReference>
<keyword evidence="2" id="KW-0238">DNA-binding</keyword>
<keyword evidence="1" id="KW-0805">Transcription regulation</keyword>
<dbReference type="Gene3D" id="1.10.10.10">
    <property type="entry name" value="Winged helix-like DNA-binding domain superfamily/Winged helix DNA-binding domain"/>
    <property type="match status" value="1"/>
</dbReference>
<dbReference type="SUPFAM" id="SSF46785">
    <property type="entry name" value="Winged helix' DNA-binding domain"/>
    <property type="match status" value="1"/>
</dbReference>
<name>E8X5I0_GRATM</name>
<dbReference type="PANTHER" id="PTHR24567:SF74">
    <property type="entry name" value="HTH-TYPE TRANSCRIPTIONAL REGULATOR ARCR"/>
    <property type="match status" value="1"/>
</dbReference>
<dbReference type="GO" id="GO:0005829">
    <property type="term" value="C:cytosol"/>
    <property type="evidence" value="ECO:0007669"/>
    <property type="project" value="TreeGrafter"/>
</dbReference>
<dbReference type="OrthoDB" id="7506088at2"/>
<dbReference type="SUPFAM" id="SSF51206">
    <property type="entry name" value="cAMP-binding domain-like"/>
    <property type="match status" value="1"/>
</dbReference>
<keyword evidence="6" id="KW-1185">Reference proteome</keyword>
<evidence type="ECO:0000313" key="6">
    <source>
        <dbReference type="Proteomes" id="UP000000343"/>
    </source>
</evidence>
<dbReference type="InterPro" id="IPR036388">
    <property type="entry name" value="WH-like_DNA-bd_sf"/>
</dbReference>
<dbReference type="Proteomes" id="UP000000343">
    <property type="component" value="Chromosome"/>
</dbReference>
<dbReference type="GO" id="GO:0003700">
    <property type="term" value="F:DNA-binding transcription factor activity"/>
    <property type="evidence" value="ECO:0007669"/>
    <property type="project" value="TreeGrafter"/>
</dbReference>
<evidence type="ECO:0000313" key="5">
    <source>
        <dbReference type="EMBL" id="ADW69527.1"/>
    </source>
</evidence>
<dbReference type="InterPro" id="IPR012318">
    <property type="entry name" value="HTH_CRP"/>
</dbReference>
<dbReference type="PROSITE" id="PS51063">
    <property type="entry name" value="HTH_CRP_2"/>
    <property type="match status" value="1"/>
</dbReference>
<sequence length="232" mass="25691">MAAGTNRLLEKLPAEYRTTLLARMEAITLPVPVNLYEPGVVPKYAHFMTSGVTSVVTFMEDGNGVEVGLIGREGLVEGMHLLGAGLLPTTGFIQVDGTALRMSFAELRREFQSSEMLRTLILAEVQAQNLVLGQIAACNRLHELEERLARWLLMVSDRLESDHFTLTQEFLAEMIGARRTTVTLAAGSLQRSGLIEYKRGHIKILDREGLESAACECYPIVRDLIETLYLLG</sequence>
<dbReference type="KEGG" id="acm:AciX9_2495"/>
<evidence type="ECO:0000259" key="4">
    <source>
        <dbReference type="PROSITE" id="PS51063"/>
    </source>
</evidence>
<accession>E8X5I0</accession>
<evidence type="ECO:0000256" key="3">
    <source>
        <dbReference type="ARBA" id="ARBA00023163"/>
    </source>
</evidence>
<dbReference type="SMART" id="SM00419">
    <property type="entry name" value="HTH_CRP"/>
    <property type="match status" value="1"/>
</dbReference>
<dbReference type="AlphaFoldDB" id="E8X5I0"/>
<dbReference type="PANTHER" id="PTHR24567">
    <property type="entry name" value="CRP FAMILY TRANSCRIPTIONAL REGULATORY PROTEIN"/>
    <property type="match status" value="1"/>
</dbReference>
<dbReference type="PaxDb" id="1198114-AciX9_2495"/>
<protein>
    <submittedName>
        <fullName evidence="5">Putative transcriptional regulator, Crp/Fnr family</fullName>
    </submittedName>
</protein>
<dbReference type="HOGENOM" id="CLU_077340_0_0_0"/>
<dbReference type="InterPro" id="IPR018490">
    <property type="entry name" value="cNMP-bd_dom_sf"/>
</dbReference>
<keyword evidence="3" id="KW-0804">Transcription</keyword>
<dbReference type="STRING" id="1198114.AciX9_2495"/>
<proteinExistence type="predicted"/>
<dbReference type="InterPro" id="IPR050397">
    <property type="entry name" value="Env_Response_Regulators"/>
</dbReference>
<evidence type="ECO:0000256" key="2">
    <source>
        <dbReference type="ARBA" id="ARBA00023125"/>
    </source>
</evidence>
<dbReference type="eggNOG" id="COG0664">
    <property type="taxonomic scope" value="Bacteria"/>
</dbReference>
<organism evidence="6">
    <name type="scientific">Granulicella tundricola (strain ATCC BAA-1859 / DSM 23138 / MP5ACTX9)</name>
    <dbReference type="NCBI Taxonomy" id="1198114"/>
    <lineage>
        <taxon>Bacteria</taxon>
        <taxon>Pseudomonadati</taxon>
        <taxon>Acidobacteriota</taxon>
        <taxon>Terriglobia</taxon>
        <taxon>Terriglobales</taxon>
        <taxon>Acidobacteriaceae</taxon>
        <taxon>Granulicella</taxon>
    </lineage>
</organism>
<gene>
    <name evidence="5" type="ordered locus">AciX9_2495</name>
</gene>
<feature type="domain" description="HTH crp-type" evidence="4">
    <location>
        <begin position="142"/>
        <end position="208"/>
    </location>
</feature>
<dbReference type="InterPro" id="IPR014710">
    <property type="entry name" value="RmlC-like_jellyroll"/>
</dbReference>
<evidence type="ECO:0000256" key="1">
    <source>
        <dbReference type="ARBA" id="ARBA00023015"/>
    </source>
</evidence>
<dbReference type="Pfam" id="PF13545">
    <property type="entry name" value="HTH_Crp_2"/>
    <property type="match status" value="1"/>
</dbReference>
<dbReference type="InterPro" id="IPR036390">
    <property type="entry name" value="WH_DNA-bd_sf"/>
</dbReference>